<dbReference type="EMBL" id="JMCC02000172">
    <property type="protein sequence ID" value="KIG11862.1"/>
    <property type="molecule type" value="Genomic_DNA"/>
</dbReference>
<dbReference type="Gene3D" id="3.40.50.300">
    <property type="entry name" value="P-loop containing nucleotide triphosphate hydrolases"/>
    <property type="match status" value="3"/>
</dbReference>
<evidence type="ECO:0000256" key="1">
    <source>
        <dbReference type="ARBA" id="ARBA00022741"/>
    </source>
</evidence>
<dbReference type="Pfam" id="PF00580">
    <property type="entry name" value="UvrD-helicase"/>
    <property type="match status" value="1"/>
</dbReference>
<dbReference type="GO" id="GO:0003677">
    <property type="term" value="F:DNA binding"/>
    <property type="evidence" value="ECO:0007669"/>
    <property type="project" value="InterPro"/>
</dbReference>
<dbReference type="GO" id="GO:0005829">
    <property type="term" value="C:cytosol"/>
    <property type="evidence" value="ECO:0007669"/>
    <property type="project" value="TreeGrafter"/>
</dbReference>
<evidence type="ECO:0000313" key="9">
    <source>
        <dbReference type="Proteomes" id="UP000031599"/>
    </source>
</evidence>
<protein>
    <submittedName>
        <fullName evidence="8">Putative helicase</fullName>
    </submittedName>
</protein>
<dbReference type="RefSeq" id="WP_052558937.1">
    <property type="nucleotide sequence ID" value="NZ_JMCC02000172.1"/>
</dbReference>
<accession>A0A0C2CVE2</accession>
<reference evidence="8 9" key="1">
    <citation type="submission" date="2014-12" db="EMBL/GenBank/DDBJ databases">
        <title>Genome assembly of Enhygromyxa salina DSM 15201.</title>
        <authorList>
            <person name="Sharma G."/>
            <person name="Subramanian S."/>
        </authorList>
    </citation>
    <scope>NUCLEOTIDE SEQUENCE [LARGE SCALE GENOMIC DNA]</scope>
    <source>
        <strain evidence="8 9">DSM 15201</strain>
    </source>
</reference>
<feature type="region of interest" description="Disordered" evidence="6">
    <location>
        <begin position="1"/>
        <end position="32"/>
    </location>
</feature>
<feature type="region of interest" description="Disordered" evidence="6">
    <location>
        <begin position="511"/>
        <end position="539"/>
    </location>
</feature>
<dbReference type="GO" id="GO:0005524">
    <property type="term" value="F:ATP binding"/>
    <property type="evidence" value="ECO:0007669"/>
    <property type="project" value="UniProtKB-UniRule"/>
</dbReference>
<dbReference type="GO" id="GO:0043138">
    <property type="term" value="F:3'-5' DNA helicase activity"/>
    <property type="evidence" value="ECO:0007669"/>
    <property type="project" value="TreeGrafter"/>
</dbReference>
<evidence type="ECO:0000256" key="4">
    <source>
        <dbReference type="ARBA" id="ARBA00022840"/>
    </source>
</evidence>
<organism evidence="8 9">
    <name type="scientific">Enhygromyxa salina</name>
    <dbReference type="NCBI Taxonomy" id="215803"/>
    <lineage>
        <taxon>Bacteria</taxon>
        <taxon>Pseudomonadati</taxon>
        <taxon>Myxococcota</taxon>
        <taxon>Polyangia</taxon>
        <taxon>Nannocystales</taxon>
        <taxon>Nannocystaceae</taxon>
        <taxon>Enhygromyxa</taxon>
    </lineage>
</organism>
<dbReference type="InterPro" id="IPR027417">
    <property type="entry name" value="P-loop_NTPase"/>
</dbReference>
<name>A0A0C2CVE2_9BACT</name>
<gene>
    <name evidence="8" type="ORF">DB30_02382</name>
</gene>
<keyword evidence="3 5" id="KW-0347">Helicase</keyword>
<feature type="binding site" evidence="5">
    <location>
        <begin position="283"/>
        <end position="290"/>
    </location>
    <ligand>
        <name>ATP</name>
        <dbReference type="ChEBI" id="CHEBI:30616"/>
    </ligand>
</feature>
<dbReference type="PROSITE" id="PS51198">
    <property type="entry name" value="UVRD_HELICASE_ATP_BIND"/>
    <property type="match status" value="1"/>
</dbReference>
<proteinExistence type="predicted"/>
<feature type="compositionally biased region" description="Acidic residues" evidence="6">
    <location>
        <begin position="517"/>
        <end position="527"/>
    </location>
</feature>
<feature type="domain" description="UvrD-like helicase ATP-binding" evidence="7">
    <location>
        <begin position="262"/>
        <end position="638"/>
    </location>
</feature>
<dbReference type="AlphaFoldDB" id="A0A0C2CVE2"/>
<feature type="compositionally biased region" description="Polar residues" evidence="6">
    <location>
        <begin position="1"/>
        <end position="11"/>
    </location>
</feature>
<dbReference type="GO" id="GO:0000725">
    <property type="term" value="P:recombinational repair"/>
    <property type="evidence" value="ECO:0007669"/>
    <property type="project" value="TreeGrafter"/>
</dbReference>
<comment type="caution">
    <text evidence="8">The sequence shown here is derived from an EMBL/GenBank/DDBJ whole genome shotgun (WGS) entry which is preliminary data.</text>
</comment>
<dbReference type="InterPro" id="IPR014016">
    <property type="entry name" value="UvrD-like_ATP-bd"/>
</dbReference>
<dbReference type="PANTHER" id="PTHR11070">
    <property type="entry name" value="UVRD / RECB / PCRA DNA HELICASE FAMILY MEMBER"/>
    <property type="match status" value="1"/>
</dbReference>
<sequence length="813" mass="90789">MSDPATISTQAPAGEPCPTPAPGGEPSPTQALAERDREIVDAELDILERVRVRLEQLLNTDAHQFEDLNSSMIELRDEIACAKEEDLPSLMDQMHQLAALNAKRGSGRDIPVDPKSPYFGHLRLREARAGKQRDVLIGKRTMLDGGDGLSIVDWRNAPVSRLYYRYDETDEYEEEFDDRSIEGTVLIRRSVVVSDAQLRRIDAPQGSWVCARSGNWRALGHAARPTLSGGTGAAVRVPRGRLGIQQEDLGRADKRLQEITALIDKDQFDLITKPESGVVLIQGGAGSGKTTVALHRVAYLAFQDPRRFSPDRMLIVVFNEALVEYIRHVLPSLNVEGVTVTTYRRWSAAMLERLRLDIPAKRTDSTPEAVARFKKHPIVIAMIDELVAEDLRNVETSLIERLGDRPGANEVLAHWRSLAKLPPSVRARRALRWLLEDEGRKLPPAVRAAAETSLRAFREEVDDVIADWIELFGDPARINDAVARLAPNAFSESELVTITRWCGKRAAALSDWRDTADEQQPEPDEDEPPRPARTPPRLDGEDDAVLMRLIQAKRGGMFIKGKRFEYEHIVIDEAQDLCPLEVRVLLDTASAGRSVTIAGDKAQKMIFDNGFVDWPQLLEDAGLPHVAIQPLKITYRSTRQVMDLAQHVLGHLHDPNDDLIARDGAPVSYFGFSDMGEAVAFLGEALRNLMQREPTASVALISRYPQQAEAYYEALRIAEVPRLRLVARQDFTFLPGIDVTDVRQVKGLEFDYVVVLDPTRQNYPVRDGSRHLLHIATTRTAYQLWLVCSGEPSKLVPLGLVDESANEEVVKAQ</sequence>
<keyword evidence="2 5" id="KW-0378">Hydrolase</keyword>
<evidence type="ECO:0000256" key="3">
    <source>
        <dbReference type="ARBA" id="ARBA00022806"/>
    </source>
</evidence>
<evidence type="ECO:0000259" key="7">
    <source>
        <dbReference type="PROSITE" id="PS51198"/>
    </source>
</evidence>
<dbReference type="GO" id="GO:0016787">
    <property type="term" value="F:hydrolase activity"/>
    <property type="evidence" value="ECO:0007669"/>
    <property type="project" value="UniProtKB-UniRule"/>
</dbReference>
<dbReference type="InterPro" id="IPR000212">
    <property type="entry name" value="DNA_helicase_UvrD/REP"/>
</dbReference>
<keyword evidence="1 5" id="KW-0547">Nucleotide-binding</keyword>
<evidence type="ECO:0000256" key="6">
    <source>
        <dbReference type="SAM" id="MobiDB-lite"/>
    </source>
</evidence>
<feature type="compositionally biased region" description="Pro residues" evidence="6">
    <location>
        <begin position="15"/>
        <end position="25"/>
    </location>
</feature>
<evidence type="ECO:0000256" key="2">
    <source>
        <dbReference type="ARBA" id="ARBA00022801"/>
    </source>
</evidence>
<dbReference type="PANTHER" id="PTHR11070:SF17">
    <property type="entry name" value="DNA HELICASE IV"/>
    <property type="match status" value="1"/>
</dbReference>
<evidence type="ECO:0000256" key="5">
    <source>
        <dbReference type="PROSITE-ProRule" id="PRU00560"/>
    </source>
</evidence>
<keyword evidence="4 5" id="KW-0067">ATP-binding</keyword>
<dbReference type="SUPFAM" id="SSF52540">
    <property type="entry name" value="P-loop containing nucleoside triphosphate hydrolases"/>
    <property type="match status" value="1"/>
</dbReference>
<dbReference type="Proteomes" id="UP000031599">
    <property type="component" value="Unassembled WGS sequence"/>
</dbReference>
<dbReference type="Pfam" id="PF13538">
    <property type="entry name" value="UvrD_C_2"/>
    <property type="match status" value="1"/>
</dbReference>
<evidence type="ECO:0000313" key="8">
    <source>
        <dbReference type="EMBL" id="KIG11862.1"/>
    </source>
</evidence>
<dbReference type="InterPro" id="IPR027785">
    <property type="entry name" value="UvrD-like_helicase_C"/>
</dbReference>